<name>A0A174JWH6_9FIRM</name>
<keyword evidence="1" id="KW-0695">RNA-directed DNA polymerase</keyword>
<sequence length="418" mass="49281">MKTYCKPATVNIEDWKFNELAVVECFRNKRSRKDFQRLLCKTGKITKREIVEDQLNKDFKRTLEAESEVAKMLTQRIINRDLQLKPIRQFQRIDGLTQKLRDICQESPEQQVFEYIGVYALKPLFRAKILPIQYGSIPNKGGVAGKRKIERLLRKKFRGKVVALKGDVTKAYPSVTVPIVMEMLRRDIGKNKVLLWFLGALMSNYPGNHLCIGGYLPAWLFNYVMSYVLRYIYEQAQIRRGKRNRLVYAIVCYADDFSIYGDLSKLKKAMKKATVWAQDKLGLTIKKVWQFYHIASLEEEEKNLIERKNGSKKRTPGVDMMGYVVRRRYTIIRGRVFRRIRRQVLRAWEDFKTKGFIPWWRACRIAAYKGWIKHSDSLKFRMKYCFDKLFKMCSYSASKHGKEVENEKRILLITALSS</sequence>
<accession>A0A174JWH6</accession>
<protein>
    <submittedName>
        <fullName evidence="1">Retron-type reverse transcriptase</fullName>
    </submittedName>
</protein>
<keyword evidence="1" id="KW-0548">Nucleotidyltransferase</keyword>
<dbReference type="Proteomes" id="UP000095709">
    <property type="component" value="Unassembled WGS sequence"/>
</dbReference>
<evidence type="ECO:0000313" key="1">
    <source>
        <dbReference type="EMBL" id="CUP04153.1"/>
    </source>
</evidence>
<dbReference type="EMBL" id="CZAL01000005">
    <property type="protein sequence ID" value="CUP04153.1"/>
    <property type="molecule type" value="Genomic_DNA"/>
</dbReference>
<dbReference type="SUPFAM" id="SSF56672">
    <property type="entry name" value="DNA/RNA polymerases"/>
    <property type="match status" value="1"/>
</dbReference>
<proteinExistence type="predicted"/>
<dbReference type="InterPro" id="IPR043502">
    <property type="entry name" value="DNA/RNA_pol_sf"/>
</dbReference>
<evidence type="ECO:0000313" key="2">
    <source>
        <dbReference type="Proteomes" id="UP000095709"/>
    </source>
</evidence>
<keyword evidence="1" id="KW-0808">Transferase</keyword>
<dbReference type="AlphaFoldDB" id="A0A174JWH6"/>
<gene>
    <name evidence="1" type="ORF">ERS852498_01093</name>
</gene>
<organism evidence="1 2">
    <name type="scientific">Fusicatenibacter saccharivorans</name>
    <dbReference type="NCBI Taxonomy" id="1150298"/>
    <lineage>
        <taxon>Bacteria</taxon>
        <taxon>Bacillati</taxon>
        <taxon>Bacillota</taxon>
        <taxon>Clostridia</taxon>
        <taxon>Lachnospirales</taxon>
        <taxon>Lachnospiraceae</taxon>
        <taxon>Fusicatenibacter</taxon>
    </lineage>
</organism>
<reference evidence="1 2" key="1">
    <citation type="submission" date="2015-09" db="EMBL/GenBank/DDBJ databases">
        <authorList>
            <consortium name="Pathogen Informatics"/>
        </authorList>
    </citation>
    <scope>NUCLEOTIDE SEQUENCE [LARGE SCALE GENOMIC DNA]</scope>
    <source>
        <strain evidence="1 2">2789STDY5834885</strain>
    </source>
</reference>
<dbReference type="GO" id="GO:0003964">
    <property type="term" value="F:RNA-directed DNA polymerase activity"/>
    <property type="evidence" value="ECO:0007669"/>
    <property type="project" value="UniProtKB-KW"/>
</dbReference>